<dbReference type="AlphaFoldDB" id="A0A6A4UY66"/>
<dbReference type="InterPro" id="IPR013762">
    <property type="entry name" value="Integrase-like_cat_sf"/>
</dbReference>
<accession>A0A6A4UY66</accession>
<keyword evidence="3" id="KW-1185">Reference proteome</keyword>
<keyword evidence="1" id="KW-0233">DNA recombination</keyword>
<dbReference type="InterPro" id="IPR011010">
    <property type="entry name" value="DNA_brk_join_enz"/>
</dbReference>
<dbReference type="SUPFAM" id="SSF56349">
    <property type="entry name" value="DNA breaking-rejoining enzymes"/>
    <property type="match status" value="1"/>
</dbReference>
<dbReference type="OrthoDB" id="10071643at2759"/>
<dbReference type="EMBL" id="VIIS01002081">
    <property type="protein sequence ID" value="KAF0288747.1"/>
    <property type="molecule type" value="Genomic_DNA"/>
</dbReference>
<evidence type="ECO:0000313" key="2">
    <source>
        <dbReference type="EMBL" id="KAF0288747.1"/>
    </source>
</evidence>
<comment type="caution">
    <text evidence="2">The sequence shown here is derived from an EMBL/GenBank/DDBJ whole genome shotgun (WGS) entry which is preliminary data.</text>
</comment>
<name>A0A6A4UY66_AMPAM</name>
<dbReference type="GO" id="GO:0015074">
    <property type="term" value="P:DNA integration"/>
    <property type="evidence" value="ECO:0007669"/>
    <property type="project" value="InterPro"/>
</dbReference>
<evidence type="ECO:0000256" key="1">
    <source>
        <dbReference type="ARBA" id="ARBA00023172"/>
    </source>
</evidence>
<dbReference type="Proteomes" id="UP000440578">
    <property type="component" value="Unassembled WGS sequence"/>
</dbReference>
<reference evidence="2 3" key="1">
    <citation type="submission" date="2019-07" db="EMBL/GenBank/DDBJ databases">
        <title>Draft genome assembly of a fouling barnacle, Amphibalanus amphitrite (Darwin, 1854): The first reference genome for Thecostraca.</title>
        <authorList>
            <person name="Kim W."/>
        </authorList>
    </citation>
    <scope>NUCLEOTIDE SEQUENCE [LARGE SCALE GENOMIC DNA]</scope>
    <source>
        <strain evidence="2">SNU_AA5</strain>
        <tissue evidence="2">Soma without cirri and trophi</tissue>
    </source>
</reference>
<organism evidence="2 3">
    <name type="scientific">Amphibalanus amphitrite</name>
    <name type="common">Striped barnacle</name>
    <name type="synonym">Balanus amphitrite</name>
    <dbReference type="NCBI Taxonomy" id="1232801"/>
    <lineage>
        <taxon>Eukaryota</taxon>
        <taxon>Metazoa</taxon>
        <taxon>Ecdysozoa</taxon>
        <taxon>Arthropoda</taxon>
        <taxon>Crustacea</taxon>
        <taxon>Multicrustacea</taxon>
        <taxon>Cirripedia</taxon>
        <taxon>Thoracica</taxon>
        <taxon>Thoracicalcarea</taxon>
        <taxon>Balanomorpha</taxon>
        <taxon>Balanoidea</taxon>
        <taxon>Balanidae</taxon>
        <taxon>Amphibalaninae</taxon>
        <taxon>Amphibalanus</taxon>
    </lineage>
</organism>
<dbReference type="GO" id="GO:0006310">
    <property type="term" value="P:DNA recombination"/>
    <property type="evidence" value="ECO:0007669"/>
    <property type="project" value="UniProtKB-KW"/>
</dbReference>
<proteinExistence type="predicted"/>
<sequence>MPSAVYGSFSEVQAEFRAIRESVAQVKLPPDLMVGDSRAGVCRADLPKFNIIQKSARYQETVLKLLSTCDPADAAVNQVSAVSLAHLRFLQEEYMQLLVSNQFDDGTAKLFSTLQQNPAAFTPNSLENLQRAVSIAGARQYHQVDPVEALRVYISRTESIRCPRTRPLFVSLVRPHGAISASAVAGVLQDAIQAAEEYGLPPGHTPKDFRPTGATAAVGHGFNADDVQRLGRWKTRSVFMDRYVHNKVPDSFTDKMYCGLYGQWCGHHYFGKPCFCLPKYHTHPHPFVGVYCGPQLRPIELDECLRICGGWCVKGSFPGAGCHPQFQGWCCKSGPCANRKYCRKGKKN</sequence>
<dbReference type="GO" id="GO:0003677">
    <property type="term" value="F:DNA binding"/>
    <property type="evidence" value="ECO:0007669"/>
    <property type="project" value="InterPro"/>
</dbReference>
<protein>
    <submittedName>
        <fullName evidence="2">Uncharacterized protein</fullName>
    </submittedName>
</protein>
<gene>
    <name evidence="2" type="ORF">FJT64_012874</name>
</gene>
<dbReference type="Gene3D" id="1.10.443.10">
    <property type="entry name" value="Intergrase catalytic core"/>
    <property type="match status" value="1"/>
</dbReference>
<evidence type="ECO:0000313" key="3">
    <source>
        <dbReference type="Proteomes" id="UP000440578"/>
    </source>
</evidence>